<sequence>MEPPPMILPKGIVFNIDRVYKEVAAYPVVPPEKIYEYWHVYTTTFGKLKDPTASRLENFWWHVLGSDRRSLSGATLARLFEHISNGPTFVRLKGPPNRYEGPSSPSTADKSAVPSSKGHQPDSQQHDDDNPLEMTGSMRPIQSSSSKPPPAHPILKKPRGPSTSGPRPTARFVSPHQSEAEDDEKESSADSSTSAAGREDDAGKRTSNSAPAKEKQKKSSLSVPKKKAFVASSSSKRRPAMPRRQSSQSSATGSEVGSREERPSLTTRFSGSQRPVSPIAEKPHQRNTSKSRDSDGSQSAKAAGKRPAGKVTAAQPTPPQPTSTQGTSTSDRPAVVRDSERNITPPRGSPNAAPREKGKEPLHAVSGARDEVRAPHRRSDAQERIRPEPVPPSMARSRSDVGSFRGGEMKNPRRVPPQGLTSTSTATTSNVAAQGTIIEFDDNAPARAVASAIHEQQDSPEMGLRRSGSTVTLTPTAPSKSPAVPLGRSKSQLTLLLERQGEKKPRR</sequence>
<keyword evidence="3" id="KW-1185">Reference proteome</keyword>
<proteinExistence type="predicted"/>
<evidence type="ECO:0000313" key="3">
    <source>
        <dbReference type="Proteomes" id="UP000829685"/>
    </source>
</evidence>
<feature type="compositionally biased region" description="Polar residues" evidence="1">
    <location>
        <begin position="467"/>
        <end position="479"/>
    </location>
</feature>
<protein>
    <recommendedName>
        <fullName evidence="4">Nitrogen regulatory protein areA GATA-like domain-containing protein</fullName>
    </recommendedName>
</protein>
<feature type="compositionally biased region" description="Polar residues" evidence="1">
    <location>
        <begin position="103"/>
        <end position="123"/>
    </location>
</feature>
<accession>A0A9P9WI80</accession>
<feature type="compositionally biased region" description="Basic and acidic residues" evidence="1">
    <location>
        <begin position="354"/>
        <end position="387"/>
    </location>
</feature>
<feature type="compositionally biased region" description="Polar residues" evidence="1">
    <location>
        <begin position="244"/>
        <end position="255"/>
    </location>
</feature>
<dbReference type="AlphaFoldDB" id="A0A9P9WI80"/>
<name>A0A9P9WI80_9PEZI</name>
<organism evidence="2 3">
    <name type="scientific">Neoarthrinium moseri</name>
    <dbReference type="NCBI Taxonomy" id="1658444"/>
    <lineage>
        <taxon>Eukaryota</taxon>
        <taxon>Fungi</taxon>
        <taxon>Dikarya</taxon>
        <taxon>Ascomycota</taxon>
        <taxon>Pezizomycotina</taxon>
        <taxon>Sordariomycetes</taxon>
        <taxon>Xylariomycetidae</taxon>
        <taxon>Amphisphaeriales</taxon>
        <taxon>Apiosporaceae</taxon>
        <taxon>Neoarthrinium</taxon>
    </lineage>
</organism>
<comment type="caution">
    <text evidence="2">The sequence shown here is derived from an EMBL/GenBank/DDBJ whole genome shotgun (WGS) entry which is preliminary data.</text>
</comment>
<dbReference type="Proteomes" id="UP000829685">
    <property type="component" value="Unassembled WGS sequence"/>
</dbReference>
<gene>
    <name evidence="2" type="ORF">JX265_008441</name>
</gene>
<evidence type="ECO:0008006" key="4">
    <source>
        <dbReference type="Google" id="ProtNLM"/>
    </source>
</evidence>
<evidence type="ECO:0000256" key="1">
    <source>
        <dbReference type="SAM" id="MobiDB-lite"/>
    </source>
</evidence>
<feature type="compositionally biased region" description="Polar residues" evidence="1">
    <location>
        <begin position="264"/>
        <end position="275"/>
    </location>
</feature>
<reference evidence="2" key="1">
    <citation type="submission" date="2021-03" db="EMBL/GenBank/DDBJ databases">
        <title>Revisited historic fungal species revealed as producer of novel bioactive compounds through whole genome sequencing and comparative genomics.</title>
        <authorList>
            <person name="Vignolle G.A."/>
            <person name="Hochenegger N."/>
            <person name="Mach R.L."/>
            <person name="Mach-Aigner A.R."/>
            <person name="Javad Rahimi M."/>
            <person name="Salim K.A."/>
            <person name="Chan C.M."/>
            <person name="Lim L.B.L."/>
            <person name="Cai F."/>
            <person name="Druzhinina I.S."/>
            <person name="U'Ren J.M."/>
            <person name="Derntl C."/>
        </authorList>
    </citation>
    <scope>NUCLEOTIDE SEQUENCE</scope>
    <source>
        <strain evidence="2">TUCIM 5799</strain>
    </source>
</reference>
<feature type="region of interest" description="Disordered" evidence="1">
    <location>
        <begin position="448"/>
        <end position="507"/>
    </location>
</feature>
<dbReference type="EMBL" id="JAFIMR010000023">
    <property type="protein sequence ID" value="KAI1864717.1"/>
    <property type="molecule type" value="Genomic_DNA"/>
</dbReference>
<feature type="region of interest" description="Disordered" evidence="1">
    <location>
        <begin position="90"/>
        <end position="430"/>
    </location>
</feature>
<evidence type="ECO:0000313" key="2">
    <source>
        <dbReference type="EMBL" id="KAI1864717.1"/>
    </source>
</evidence>